<feature type="domain" description="Acyl-CoA thioesterase-like C-terminal" evidence="2">
    <location>
        <begin position="139"/>
        <end position="254"/>
    </location>
</feature>
<feature type="domain" description="Acyl-CoA thioesterase-like N-terminal HotDog" evidence="1">
    <location>
        <begin position="21"/>
        <end position="105"/>
    </location>
</feature>
<dbReference type="Proteomes" id="UP001214553">
    <property type="component" value="Chromosome"/>
</dbReference>
<accession>A0ABY8BV95</accession>
<gene>
    <name evidence="3" type="ORF">PU630_12690</name>
</gene>
<organism evidence="3 4">
    <name type="scientific">Microbacterium horticulturae</name>
    <dbReference type="NCBI Taxonomy" id="3028316"/>
    <lineage>
        <taxon>Bacteria</taxon>
        <taxon>Bacillati</taxon>
        <taxon>Actinomycetota</taxon>
        <taxon>Actinomycetes</taxon>
        <taxon>Micrococcales</taxon>
        <taxon>Microbacteriaceae</taxon>
        <taxon>Microbacterium</taxon>
    </lineage>
</organism>
<dbReference type="InterPro" id="IPR042171">
    <property type="entry name" value="Acyl-CoA_hotdog"/>
</dbReference>
<dbReference type="Gene3D" id="2.40.160.210">
    <property type="entry name" value="Acyl-CoA thioesterase, double hotdog domain"/>
    <property type="match status" value="1"/>
</dbReference>
<keyword evidence="4" id="KW-1185">Reference proteome</keyword>
<evidence type="ECO:0000313" key="3">
    <source>
        <dbReference type="EMBL" id="WEG08091.1"/>
    </source>
</evidence>
<evidence type="ECO:0000313" key="4">
    <source>
        <dbReference type="Proteomes" id="UP001214553"/>
    </source>
</evidence>
<name>A0ABY8BV95_9MICO</name>
<sequence length="257" mass="27997">MPAYFERLGPTTFRATVHVQGAWNAEEQHVAPSLGLMVHAMERDHASRTGMPLQLSRVAFDILGVMPIDVVELTTRVIRPGRTIELVEAVLSHDGRAAVVGRGWFLKTADTAALAGSRLAAPPRRDDLSLWDTSEVWPGRFVTTVETLRHQAEPGRAWAWMRPLVPLLSGEDVSSTARLLGMVDIFNGLTVRAAPEDVHFPNVDLTAHLLRAPEGEWFAADTTVSFGPTGLGLTHTIVHDDVGPLGAVSQSLTVRPR</sequence>
<dbReference type="Pfam" id="PF20789">
    <property type="entry name" value="4HBT_3C"/>
    <property type="match status" value="1"/>
</dbReference>
<dbReference type="InterPro" id="IPR029069">
    <property type="entry name" value="HotDog_dom_sf"/>
</dbReference>
<evidence type="ECO:0000259" key="2">
    <source>
        <dbReference type="Pfam" id="PF20789"/>
    </source>
</evidence>
<dbReference type="InterPro" id="IPR049449">
    <property type="entry name" value="TesB_ACOT8-like_N"/>
</dbReference>
<reference evidence="3 4" key="1">
    <citation type="submission" date="2023-03" db="EMBL/GenBank/DDBJ databases">
        <title>Genome sequence of Microbacterium sp. KACC 23027.</title>
        <authorList>
            <person name="Kim S."/>
            <person name="Heo J."/>
            <person name="Kwon S.-W."/>
        </authorList>
    </citation>
    <scope>NUCLEOTIDE SEQUENCE [LARGE SCALE GENOMIC DNA]</scope>
    <source>
        <strain evidence="3 4">KACC 23027</strain>
    </source>
</reference>
<protein>
    <submittedName>
        <fullName evidence="3">Thioesterase family protein</fullName>
    </submittedName>
</protein>
<dbReference type="EMBL" id="CP119108">
    <property type="protein sequence ID" value="WEG08091.1"/>
    <property type="molecule type" value="Genomic_DNA"/>
</dbReference>
<proteinExistence type="predicted"/>
<dbReference type="Pfam" id="PF13622">
    <property type="entry name" value="4HBT_3"/>
    <property type="match status" value="1"/>
</dbReference>
<dbReference type="SUPFAM" id="SSF54637">
    <property type="entry name" value="Thioesterase/thiol ester dehydrase-isomerase"/>
    <property type="match status" value="1"/>
</dbReference>
<evidence type="ECO:0000259" key="1">
    <source>
        <dbReference type="Pfam" id="PF13622"/>
    </source>
</evidence>
<dbReference type="InterPro" id="IPR049450">
    <property type="entry name" value="ACOT8-like_C"/>
</dbReference>
<dbReference type="RefSeq" id="WP_275277429.1">
    <property type="nucleotide sequence ID" value="NZ_CP119108.1"/>
</dbReference>